<comment type="catalytic activity">
    <reaction evidence="25">
        <text>L-serine(in) + Na(+)(in) = L-serine(out) + Na(+)(out)</text>
        <dbReference type="Rhea" id="RHEA:29575"/>
        <dbReference type="ChEBI" id="CHEBI:29101"/>
        <dbReference type="ChEBI" id="CHEBI:33384"/>
    </reaction>
    <physiologicalReaction direction="right-to-left" evidence="25">
        <dbReference type="Rhea" id="RHEA:29577"/>
    </physiologicalReaction>
</comment>
<evidence type="ECO:0000256" key="4">
    <source>
        <dbReference type="ARBA" id="ARBA00022475"/>
    </source>
</evidence>
<comment type="subcellular location">
    <subcellularLocation>
        <location evidence="1">Cell membrane</location>
        <topology evidence="1">Multi-pass membrane protein</topology>
    </subcellularLocation>
</comment>
<evidence type="ECO:0000256" key="29">
    <source>
        <dbReference type="ARBA" id="ARBA00041916"/>
    </source>
</evidence>
<reference evidence="35" key="2">
    <citation type="submission" date="2025-08" db="UniProtKB">
        <authorList>
            <consortium name="Ensembl"/>
        </authorList>
    </citation>
    <scope>IDENTIFICATION</scope>
</reference>
<comment type="catalytic activity">
    <reaction evidence="20">
        <text>L-leucine(in) + Na(+)(in) = L-leucine(out) + Na(+)(out)</text>
        <dbReference type="Rhea" id="RHEA:29263"/>
        <dbReference type="ChEBI" id="CHEBI:29101"/>
        <dbReference type="ChEBI" id="CHEBI:57427"/>
    </reaction>
    <physiologicalReaction direction="right-to-left" evidence="20">
        <dbReference type="Rhea" id="RHEA:29265"/>
    </physiologicalReaction>
</comment>
<feature type="transmembrane region" description="Helical" evidence="32">
    <location>
        <begin position="388"/>
        <end position="412"/>
    </location>
</feature>
<evidence type="ECO:0000256" key="26">
    <source>
        <dbReference type="ARBA" id="ARBA00039205"/>
    </source>
</evidence>
<evidence type="ECO:0000256" key="22">
    <source>
        <dbReference type="ARBA" id="ARBA00036201"/>
    </source>
</evidence>
<evidence type="ECO:0000256" key="9">
    <source>
        <dbReference type="ARBA" id="ARBA00023053"/>
    </source>
</evidence>
<comment type="catalytic activity">
    <reaction evidence="15">
        <text>L-threonine(in) + Na(+)(in) = L-threonine(out) + Na(+)(out)</text>
        <dbReference type="Rhea" id="RHEA:69999"/>
        <dbReference type="ChEBI" id="CHEBI:29101"/>
        <dbReference type="ChEBI" id="CHEBI:57926"/>
    </reaction>
    <physiologicalReaction direction="right-to-left" evidence="15">
        <dbReference type="Rhea" id="RHEA:70001"/>
    </physiologicalReaction>
</comment>
<evidence type="ECO:0000256" key="10">
    <source>
        <dbReference type="ARBA" id="ARBA00023065"/>
    </source>
</evidence>
<dbReference type="AlphaFoldDB" id="A0A669EIQ5"/>
<reference evidence="36" key="1">
    <citation type="submission" date="2012-01" db="EMBL/GenBank/DDBJ databases">
        <title>The Genome Sequence of Oreochromis niloticus (Nile Tilapia).</title>
        <authorList>
            <consortium name="Broad Institute Genome Assembly Team"/>
            <consortium name="Broad Institute Sequencing Platform"/>
            <person name="Di Palma F."/>
            <person name="Johnson J."/>
            <person name="Lander E.S."/>
            <person name="Lindblad-Toh K."/>
        </authorList>
    </citation>
    <scope>NUCLEOTIDE SEQUENCE [LARGE SCALE GENOMIC DNA]</scope>
</reference>
<reference evidence="35" key="3">
    <citation type="submission" date="2025-09" db="UniProtKB">
        <authorList>
            <consortium name="Ensembl"/>
        </authorList>
    </citation>
    <scope>IDENTIFICATION</scope>
</reference>
<evidence type="ECO:0000256" key="11">
    <source>
        <dbReference type="ARBA" id="ARBA00023136"/>
    </source>
</evidence>
<keyword evidence="36" id="KW-1185">Reference proteome</keyword>
<keyword evidence="33" id="KW-0732">Signal</keyword>
<evidence type="ECO:0000313" key="36">
    <source>
        <dbReference type="Proteomes" id="UP000005207"/>
    </source>
</evidence>
<evidence type="ECO:0000256" key="33">
    <source>
        <dbReference type="SAM" id="SignalP"/>
    </source>
</evidence>
<dbReference type="GO" id="GO:0006814">
    <property type="term" value="P:sodium ion transport"/>
    <property type="evidence" value="ECO:0007669"/>
    <property type="project" value="UniProtKB-KW"/>
</dbReference>
<comment type="catalytic activity">
    <reaction evidence="16">
        <text>L-alanine(in) + Na(+)(in) = L-alanine(out) + Na(+)(out)</text>
        <dbReference type="Rhea" id="RHEA:29283"/>
        <dbReference type="ChEBI" id="CHEBI:29101"/>
        <dbReference type="ChEBI" id="CHEBI:57972"/>
    </reaction>
    <physiologicalReaction direction="right-to-left" evidence="16">
        <dbReference type="Rhea" id="RHEA:29285"/>
    </physiologicalReaction>
</comment>
<evidence type="ECO:0000256" key="25">
    <source>
        <dbReference type="ARBA" id="ARBA00036787"/>
    </source>
</evidence>
<keyword evidence="14" id="KW-0739">Sodium transport</keyword>
<keyword evidence="5 32" id="KW-0812">Transmembrane</keyword>
<evidence type="ECO:0000256" key="15">
    <source>
        <dbReference type="ARBA" id="ARBA00035810"/>
    </source>
</evidence>
<keyword evidence="12" id="KW-1015">Disulfide bond</keyword>
<evidence type="ECO:0000256" key="17">
    <source>
        <dbReference type="ARBA" id="ARBA00035969"/>
    </source>
</evidence>
<comment type="similarity">
    <text evidence="2">Belongs to the amino acid/polyamine transporter 2 family.</text>
</comment>
<dbReference type="PANTHER" id="PTHR22950">
    <property type="entry name" value="AMINO ACID TRANSPORTER"/>
    <property type="match status" value="1"/>
</dbReference>
<feature type="transmembrane region" description="Helical" evidence="32">
    <location>
        <begin position="20"/>
        <end position="41"/>
    </location>
</feature>
<feature type="chain" id="PRO_5025599576" description="Sodium-coupled neutral amino acid symporter 2" evidence="33">
    <location>
        <begin position="19"/>
        <end position="458"/>
    </location>
</feature>
<feature type="transmembrane region" description="Helical" evidence="32">
    <location>
        <begin position="424"/>
        <end position="446"/>
    </location>
</feature>
<feature type="transmembrane region" description="Helical" evidence="32">
    <location>
        <begin position="281"/>
        <end position="301"/>
    </location>
</feature>
<evidence type="ECO:0000256" key="24">
    <source>
        <dbReference type="ARBA" id="ARBA00036564"/>
    </source>
</evidence>
<evidence type="ECO:0000256" key="20">
    <source>
        <dbReference type="ARBA" id="ARBA00036115"/>
    </source>
</evidence>
<keyword evidence="10" id="KW-0406">Ion transport</keyword>
<feature type="transmembrane region" description="Helical" evidence="32">
    <location>
        <begin position="48"/>
        <end position="70"/>
    </location>
</feature>
<feature type="transmembrane region" description="Helical" evidence="32">
    <location>
        <begin position="134"/>
        <end position="150"/>
    </location>
</feature>
<dbReference type="PANTHER" id="PTHR22950:SF207">
    <property type="entry name" value="SODIUM-COUPLED NEUTRAL AMINO ACID SYMPORTER 2"/>
    <property type="match status" value="1"/>
</dbReference>
<evidence type="ECO:0000256" key="21">
    <source>
        <dbReference type="ARBA" id="ARBA00036194"/>
    </source>
</evidence>
<comment type="catalytic activity">
    <reaction evidence="17">
        <text>L-glutamine(in) + Na(+)(in) = L-glutamine(out) + Na(+)(out)</text>
        <dbReference type="Rhea" id="RHEA:68236"/>
        <dbReference type="ChEBI" id="CHEBI:29101"/>
        <dbReference type="ChEBI" id="CHEBI:58359"/>
    </reaction>
    <physiologicalReaction direction="right-to-left" evidence="17">
        <dbReference type="Rhea" id="RHEA:68238"/>
    </physiologicalReaction>
</comment>
<dbReference type="GeneTree" id="ENSGT00940000158917"/>
<evidence type="ECO:0000256" key="13">
    <source>
        <dbReference type="ARBA" id="ARBA00023180"/>
    </source>
</evidence>
<accession>A0A669EIQ5</accession>
<proteinExistence type="inferred from homology"/>
<evidence type="ECO:0000256" key="14">
    <source>
        <dbReference type="ARBA" id="ARBA00023201"/>
    </source>
</evidence>
<evidence type="ECO:0000256" key="28">
    <source>
        <dbReference type="ARBA" id="ARBA00041859"/>
    </source>
</evidence>
<evidence type="ECO:0000256" key="23">
    <source>
        <dbReference type="ARBA" id="ARBA00036231"/>
    </source>
</evidence>
<evidence type="ECO:0000256" key="6">
    <source>
        <dbReference type="ARBA" id="ARBA00022847"/>
    </source>
</evidence>
<comment type="catalytic activity">
    <reaction evidence="22">
        <text>L-proline(in) + Na(+)(in) = L-proline(out) + Na(+)(out)</text>
        <dbReference type="Rhea" id="RHEA:28967"/>
        <dbReference type="ChEBI" id="CHEBI:29101"/>
        <dbReference type="ChEBI" id="CHEBI:60039"/>
    </reaction>
    <physiologicalReaction direction="right-to-left" evidence="22">
        <dbReference type="Rhea" id="RHEA:28969"/>
    </physiologicalReaction>
</comment>
<evidence type="ECO:0000256" key="31">
    <source>
        <dbReference type="ARBA" id="ARBA00042868"/>
    </source>
</evidence>
<dbReference type="GO" id="GO:0015186">
    <property type="term" value="F:L-glutamine transmembrane transporter activity"/>
    <property type="evidence" value="ECO:0007669"/>
    <property type="project" value="TreeGrafter"/>
</dbReference>
<feature type="signal peptide" evidence="33">
    <location>
        <begin position="1"/>
        <end position="18"/>
    </location>
</feature>
<evidence type="ECO:0000256" key="12">
    <source>
        <dbReference type="ARBA" id="ARBA00023157"/>
    </source>
</evidence>
<keyword evidence="8 32" id="KW-1133">Transmembrane helix</keyword>
<sequence>MSHLVLTVLHLFSQQGSASFGMSVFNLGNAIMGSGILGLSFAMANTGIALFVILLASVAIFSLYSVHLLLKTANEGGALVYEQLGYKAFGTPGKLAASLSITMQNIGGKENECYVTHRGGEARGETLWYVNGDYLVLLVSVGIILPLSLLKNLGYLGYTSGLSLLCMVFFLIVVSLTHLSSFLMLAYHRTSFTHILWQMPVLVLPVEFQSSSEIPSSYTTERDSFVLKNDTCKPKYFVVNSQTVYAVPIITFAFVCHPAILPMYDELKDRSRRKMQNVANVSFLAMFIMYLLAALFGYLTFNQHVGDELLHTYTRVYKFDVLLLIVRLAVLTAVTLTVPVVLFPIRTTVNHLLCPSKGFSWVRHTAITVFLLAGTNAMVIFVPTIRDIFGFIGASAAAMLIFILPSAFYIRLVKKESMKSWQKIGALVFLILGIVVMFGSMTLIILDWIKNATSDSGH</sequence>
<evidence type="ECO:0000256" key="1">
    <source>
        <dbReference type="ARBA" id="ARBA00004651"/>
    </source>
</evidence>
<evidence type="ECO:0000256" key="27">
    <source>
        <dbReference type="ARBA" id="ARBA00041835"/>
    </source>
</evidence>
<comment type="catalytic activity">
    <reaction evidence="19">
        <text>L-methionine(in) + Na(+)(in) = L-methionine(out) + Na(+)(out)</text>
        <dbReference type="Rhea" id="RHEA:68240"/>
        <dbReference type="ChEBI" id="CHEBI:29101"/>
        <dbReference type="ChEBI" id="CHEBI:57844"/>
    </reaction>
    <physiologicalReaction direction="right-to-left" evidence="19">
        <dbReference type="Rhea" id="RHEA:68242"/>
    </physiologicalReaction>
</comment>
<keyword evidence="7" id="KW-0029">Amino-acid transport</keyword>
<dbReference type="Proteomes" id="UP000005207">
    <property type="component" value="Linkage group LG17"/>
</dbReference>
<evidence type="ECO:0000256" key="32">
    <source>
        <dbReference type="SAM" id="Phobius"/>
    </source>
</evidence>
<feature type="transmembrane region" description="Helical" evidence="32">
    <location>
        <begin position="364"/>
        <end position="382"/>
    </location>
</feature>
<comment type="catalytic activity">
    <reaction evidence="18">
        <text>L-asparagine(in) + Na(+)(in) = L-asparagine(out) + Na(+)(out)</text>
        <dbReference type="Rhea" id="RHEA:71383"/>
        <dbReference type="ChEBI" id="CHEBI:29101"/>
        <dbReference type="ChEBI" id="CHEBI:58048"/>
    </reaction>
    <physiologicalReaction direction="right-to-left" evidence="18">
        <dbReference type="Rhea" id="RHEA:71385"/>
    </physiologicalReaction>
</comment>
<evidence type="ECO:0000259" key="34">
    <source>
        <dbReference type="Pfam" id="PF01490"/>
    </source>
</evidence>
<dbReference type="Pfam" id="PF01490">
    <property type="entry name" value="Aa_trans"/>
    <property type="match status" value="1"/>
</dbReference>
<evidence type="ECO:0000256" key="16">
    <source>
        <dbReference type="ARBA" id="ARBA00035911"/>
    </source>
</evidence>
<evidence type="ECO:0000256" key="8">
    <source>
        <dbReference type="ARBA" id="ARBA00022989"/>
    </source>
</evidence>
<dbReference type="Ensembl" id="ENSONIT00000090135.1">
    <property type="protein sequence ID" value="ENSONIP00000071354.1"/>
    <property type="gene ID" value="ENSONIG00000011911.2"/>
</dbReference>
<gene>
    <name evidence="35" type="primary">SLC38A4</name>
    <name evidence="35" type="synonym">slc38a2</name>
</gene>
<keyword evidence="6" id="KW-0769">Symport</keyword>
<protein>
    <recommendedName>
        <fullName evidence="26">Sodium-coupled neutral amino acid symporter 2</fullName>
    </recommendedName>
    <alternativeName>
        <fullName evidence="30">Amino acid transporter A2</fullName>
    </alternativeName>
    <alternativeName>
        <fullName evidence="31">Solute carrier family 38 member 2</fullName>
    </alternativeName>
    <alternativeName>
        <fullName evidence="28">System A amino acid transporter 2</fullName>
    </alternativeName>
    <alternativeName>
        <fullName evidence="29">System A transporter 1</fullName>
    </alternativeName>
    <alternativeName>
        <fullName evidence="27">System N amino acid transporter 2</fullName>
    </alternativeName>
</protein>
<evidence type="ECO:0000256" key="7">
    <source>
        <dbReference type="ARBA" id="ARBA00022970"/>
    </source>
</evidence>
<evidence type="ECO:0000256" key="18">
    <source>
        <dbReference type="ARBA" id="ARBA00036092"/>
    </source>
</evidence>
<keyword evidence="11 32" id="KW-0472">Membrane</keyword>
<feature type="transmembrane region" description="Helical" evidence="32">
    <location>
        <begin position="162"/>
        <end position="187"/>
    </location>
</feature>
<evidence type="ECO:0000256" key="19">
    <source>
        <dbReference type="ARBA" id="ARBA00036104"/>
    </source>
</evidence>
<comment type="catalytic activity">
    <reaction evidence="23">
        <text>L-histidine(in) + Na(+)(in) = L-histidine(out) + Na(+)(out)</text>
        <dbReference type="Rhea" id="RHEA:71583"/>
        <dbReference type="ChEBI" id="CHEBI:29101"/>
        <dbReference type="ChEBI" id="CHEBI:57595"/>
    </reaction>
    <physiologicalReaction direction="right-to-left" evidence="23">
        <dbReference type="Rhea" id="RHEA:71585"/>
    </physiologicalReaction>
</comment>
<comment type="catalytic activity">
    <reaction evidence="21">
        <text>L-phenylalanine(in) + Na(+)(in) = L-phenylalanine(out) + Na(+)(out)</text>
        <dbReference type="Rhea" id="RHEA:68244"/>
        <dbReference type="ChEBI" id="CHEBI:29101"/>
        <dbReference type="ChEBI" id="CHEBI:58095"/>
    </reaction>
    <physiologicalReaction direction="right-to-left" evidence="21">
        <dbReference type="Rhea" id="RHEA:68246"/>
    </physiologicalReaction>
</comment>
<keyword evidence="13" id="KW-0325">Glycoprotein</keyword>
<keyword evidence="9" id="KW-0915">Sodium</keyword>
<evidence type="ECO:0000256" key="2">
    <source>
        <dbReference type="ARBA" id="ARBA00008066"/>
    </source>
</evidence>
<evidence type="ECO:0000256" key="30">
    <source>
        <dbReference type="ARBA" id="ARBA00042516"/>
    </source>
</evidence>
<dbReference type="InterPro" id="IPR013057">
    <property type="entry name" value="AA_transpt_TM"/>
</dbReference>
<feature type="domain" description="Amino acid transporter transmembrane" evidence="34">
    <location>
        <begin position="17"/>
        <end position="445"/>
    </location>
</feature>
<evidence type="ECO:0000313" key="35">
    <source>
        <dbReference type="Ensembl" id="ENSONIP00000071354.1"/>
    </source>
</evidence>
<name>A0A669EIQ5_ORENI</name>
<organism evidence="35 36">
    <name type="scientific">Oreochromis niloticus</name>
    <name type="common">Nile tilapia</name>
    <name type="synonym">Tilapia nilotica</name>
    <dbReference type="NCBI Taxonomy" id="8128"/>
    <lineage>
        <taxon>Eukaryota</taxon>
        <taxon>Metazoa</taxon>
        <taxon>Chordata</taxon>
        <taxon>Craniata</taxon>
        <taxon>Vertebrata</taxon>
        <taxon>Euteleostomi</taxon>
        <taxon>Actinopterygii</taxon>
        <taxon>Neopterygii</taxon>
        <taxon>Teleostei</taxon>
        <taxon>Neoteleostei</taxon>
        <taxon>Acanthomorphata</taxon>
        <taxon>Ovalentaria</taxon>
        <taxon>Cichlomorphae</taxon>
        <taxon>Cichliformes</taxon>
        <taxon>Cichlidae</taxon>
        <taxon>African cichlids</taxon>
        <taxon>Pseudocrenilabrinae</taxon>
        <taxon>Oreochromini</taxon>
        <taxon>Oreochromis</taxon>
    </lineage>
</organism>
<feature type="transmembrane region" description="Helical" evidence="32">
    <location>
        <begin position="321"/>
        <end position="343"/>
    </location>
</feature>
<dbReference type="GO" id="GO:0015293">
    <property type="term" value="F:symporter activity"/>
    <property type="evidence" value="ECO:0007669"/>
    <property type="project" value="UniProtKB-KW"/>
</dbReference>
<comment type="catalytic activity">
    <reaction evidence="24">
        <text>glycine(in) + Na(+)(in) = glycine(out) + Na(+)(out)</text>
        <dbReference type="Rhea" id="RHEA:68228"/>
        <dbReference type="ChEBI" id="CHEBI:29101"/>
        <dbReference type="ChEBI" id="CHEBI:57305"/>
    </reaction>
    <physiologicalReaction direction="right-to-left" evidence="24">
        <dbReference type="Rhea" id="RHEA:68230"/>
    </physiologicalReaction>
</comment>
<keyword evidence="3" id="KW-0813">Transport</keyword>
<keyword evidence="4" id="KW-1003">Cell membrane</keyword>
<evidence type="ECO:0000256" key="5">
    <source>
        <dbReference type="ARBA" id="ARBA00022692"/>
    </source>
</evidence>
<dbReference type="GO" id="GO:0005886">
    <property type="term" value="C:plasma membrane"/>
    <property type="evidence" value="ECO:0007669"/>
    <property type="project" value="UniProtKB-SubCell"/>
</dbReference>
<feature type="transmembrane region" description="Helical" evidence="32">
    <location>
        <begin position="243"/>
        <end position="261"/>
    </location>
</feature>
<evidence type="ECO:0000256" key="3">
    <source>
        <dbReference type="ARBA" id="ARBA00022448"/>
    </source>
</evidence>